<evidence type="ECO:0000313" key="1">
    <source>
        <dbReference type="EMBL" id="GAY20166.1"/>
    </source>
</evidence>
<dbReference type="SUPFAM" id="SSF52467">
    <property type="entry name" value="DHS-like NAD/FAD-binding domain"/>
    <property type="match status" value="1"/>
</dbReference>
<reference evidence="1 2" key="1">
    <citation type="journal article" date="2013" name="Biodegradation">
        <title>Occurrence of 4-tert-butylphenol (4-t-BP) biodegradation in an aquatic sample caused by the presence of Spirodela polyrrhiza and isolation of a 4-t-BP-utilizing bacterium.</title>
        <authorList>
            <person name="Ogata Y."/>
            <person name="Toyama T."/>
            <person name="Yu N."/>
            <person name="Wang X."/>
            <person name="Sei K."/>
            <person name="Ike M."/>
        </authorList>
    </citation>
    <scope>NUCLEOTIDE SEQUENCE [LARGE SCALE GENOMIC DNA]</scope>
    <source>
        <strain evidence="1 2">OMI</strain>
    </source>
</reference>
<dbReference type="RefSeq" id="WP_099185379.1">
    <property type="nucleotide sequence ID" value="NZ_BEWI01000030.1"/>
</dbReference>
<protein>
    <submittedName>
        <fullName evidence="1">Uncharacterized protein</fullName>
    </submittedName>
</protein>
<dbReference type="EMBL" id="BEWI01000030">
    <property type="protein sequence ID" value="GAY20166.1"/>
    <property type="molecule type" value="Genomic_DNA"/>
</dbReference>
<gene>
    <name evidence="1" type="ORF">SFOMI_0688</name>
</gene>
<reference evidence="1 2" key="2">
    <citation type="journal article" date="2013" name="Environ. Sci. Technol.">
        <title>The 4-tert-butylphenol-utilizing bacterium Sphingobium fuliginis OMI can degrade bisphenols via phenolic ring hydroxylation and meta-cleavage pathway.</title>
        <authorList>
            <person name="Ogata Y."/>
            <person name="Goda S."/>
            <person name="Toyama T."/>
            <person name="Sei K."/>
            <person name="Ike M."/>
        </authorList>
    </citation>
    <scope>NUCLEOTIDE SEQUENCE [LARGE SCALE GENOMIC DNA]</scope>
    <source>
        <strain evidence="1 2">OMI</strain>
    </source>
</reference>
<evidence type="ECO:0000313" key="2">
    <source>
        <dbReference type="Proteomes" id="UP000221538"/>
    </source>
</evidence>
<name>A0A292ZB41_SPHSA</name>
<accession>A0A292ZB41</accession>
<sequence length="288" mass="32037">MAFDPKDLPPALVDEYRKNRCGLLVGAGASVGANLPQWADLLREMIATARANVPITDAKAAEYEALIDAGKYLMAASGLKADLGSFFGDFIRRVFVESKPAPTKLHDAFLKLNRLQFVLTTNYDTLLERAWRTLDADVTVCTFRDIGEVRRSLSRREFFILKAHGDATRAGDGIILTEQDYRQILFKEPAYQNMLATMFSMYTVVFVGASMSDPEINLMLNYIAGTFAPDAGPTHYALLTKEKITEVEKERWFKDFKIRVIPVSSASEYAEIGEIVELLATQGDADAA</sequence>
<dbReference type="InterPro" id="IPR029035">
    <property type="entry name" value="DHS-like_NAD/FAD-binding_dom"/>
</dbReference>
<dbReference type="Pfam" id="PF13289">
    <property type="entry name" value="SIR2_2"/>
    <property type="match status" value="1"/>
</dbReference>
<comment type="caution">
    <text evidence="1">The sequence shown here is derived from an EMBL/GenBank/DDBJ whole genome shotgun (WGS) entry which is preliminary data.</text>
</comment>
<dbReference type="AlphaFoldDB" id="A0A292ZB41"/>
<dbReference type="Proteomes" id="UP000221538">
    <property type="component" value="Unassembled WGS sequence"/>
</dbReference>
<organism evidence="1 2">
    <name type="scientific">Sphingobium fuliginis (strain ATCC 27551)</name>
    <dbReference type="NCBI Taxonomy" id="336203"/>
    <lineage>
        <taxon>Bacteria</taxon>
        <taxon>Pseudomonadati</taxon>
        <taxon>Pseudomonadota</taxon>
        <taxon>Alphaproteobacteria</taxon>
        <taxon>Sphingomonadales</taxon>
        <taxon>Sphingomonadaceae</taxon>
        <taxon>Sphingobium</taxon>
    </lineage>
</organism>
<proteinExistence type="predicted"/>